<proteinExistence type="predicted"/>
<accession>A0A091CM19</accession>
<dbReference type="Proteomes" id="UP000028990">
    <property type="component" value="Unassembled WGS sequence"/>
</dbReference>
<gene>
    <name evidence="2" type="ORF">H920_18686</name>
</gene>
<evidence type="ECO:0000313" key="2">
    <source>
        <dbReference type="EMBL" id="KFO19849.1"/>
    </source>
</evidence>
<reference evidence="2 3" key="1">
    <citation type="submission" date="2013-11" db="EMBL/GenBank/DDBJ databases">
        <title>The Damaraland mole rat (Fukomys damarensis) genome and evolution of African mole rats.</title>
        <authorList>
            <person name="Gladyshev V.N."/>
            <person name="Fang X."/>
        </authorList>
    </citation>
    <scope>NUCLEOTIDE SEQUENCE [LARGE SCALE GENOMIC DNA]</scope>
    <source>
        <tissue evidence="2">Liver</tissue>
    </source>
</reference>
<evidence type="ECO:0000313" key="3">
    <source>
        <dbReference type="Proteomes" id="UP000028990"/>
    </source>
</evidence>
<keyword evidence="3" id="KW-1185">Reference proteome</keyword>
<feature type="compositionally biased region" description="Polar residues" evidence="1">
    <location>
        <begin position="1"/>
        <end position="13"/>
    </location>
</feature>
<evidence type="ECO:0000256" key="1">
    <source>
        <dbReference type="SAM" id="MobiDB-lite"/>
    </source>
</evidence>
<dbReference type="AlphaFoldDB" id="A0A091CM19"/>
<name>A0A091CM19_FUKDA</name>
<sequence>MRGSEVNMNSGGNRSALDTHPGGSGRLRWRGLQRQMPWGFRNGLEISELWEPERILQGISGLRTPQPPPLWGLGSAGVGSECGQRVWTAGVDSECGQRVWTAGVDTIQSVPLREALGEDGGEAAAGALLSVDEDAGGIRLGCILTAASPPAPSRRRLGSLVTLRPVISENL</sequence>
<organism evidence="2 3">
    <name type="scientific">Fukomys damarensis</name>
    <name type="common">Damaraland mole rat</name>
    <name type="synonym">Cryptomys damarensis</name>
    <dbReference type="NCBI Taxonomy" id="885580"/>
    <lineage>
        <taxon>Eukaryota</taxon>
        <taxon>Metazoa</taxon>
        <taxon>Chordata</taxon>
        <taxon>Craniata</taxon>
        <taxon>Vertebrata</taxon>
        <taxon>Euteleostomi</taxon>
        <taxon>Mammalia</taxon>
        <taxon>Eutheria</taxon>
        <taxon>Euarchontoglires</taxon>
        <taxon>Glires</taxon>
        <taxon>Rodentia</taxon>
        <taxon>Hystricomorpha</taxon>
        <taxon>Bathyergidae</taxon>
        <taxon>Fukomys</taxon>
    </lineage>
</organism>
<dbReference type="EMBL" id="KN124869">
    <property type="protein sequence ID" value="KFO19849.1"/>
    <property type="molecule type" value="Genomic_DNA"/>
</dbReference>
<protein>
    <submittedName>
        <fullName evidence="2">Uncharacterized protein</fullName>
    </submittedName>
</protein>
<feature type="region of interest" description="Disordered" evidence="1">
    <location>
        <begin position="1"/>
        <end position="28"/>
    </location>
</feature>